<dbReference type="InterPro" id="IPR050490">
    <property type="entry name" value="Bact_solute-bd_prot1"/>
</dbReference>
<comment type="subcellular location">
    <subcellularLocation>
        <location evidence="1">Periplasm</location>
    </subcellularLocation>
</comment>
<comment type="subunit">
    <text evidence="3">The complex is composed of two ATP-binding proteins (UgpC), two transmembrane proteins (UgpA and UgpE) and a solute-binding protein (UgpB).</text>
</comment>
<accession>A0A011NXS3</accession>
<dbReference type="Gene3D" id="3.40.190.10">
    <property type="entry name" value="Periplasmic binding protein-like II"/>
    <property type="match status" value="2"/>
</dbReference>
<evidence type="ECO:0000256" key="2">
    <source>
        <dbReference type="ARBA" id="ARBA00008520"/>
    </source>
</evidence>
<dbReference type="SUPFAM" id="SSF53850">
    <property type="entry name" value="Periplasmic binding protein-like II"/>
    <property type="match status" value="1"/>
</dbReference>
<name>A0A011NXS3_9PROT</name>
<dbReference type="Proteomes" id="UP000020218">
    <property type="component" value="Unassembled WGS sequence"/>
</dbReference>
<feature type="signal peptide" evidence="7">
    <location>
        <begin position="1"/>
        <end position="24"/>
    </location>
</feature>
<dbReference type="PATRIC" id="fig|1454001.3.peg.616"/>
<feature type="chain" id="PRO_5001461570" description="sn-glycerol-3-phosphate-binding periplasmic protein UgpB" evidence="7">
    <location>
        <begin position="25"/>
        <end position="424"/>
    </location>
</feature>
<dbReference type="STRING" id="1454001.AW08_00637"/>
<sequence>MLLRKFLPTALALALAASMPGVTAAAPAEILLSHQLDEERAERVEKVIERFNGSQKDYQVKLVRRVQGEPATDLNLATREEQGHYVAAKAAFKPIQQIMSEAGIPFDGSSIAPELRVGLTDARGNLAALPLALATPILFINKGAFRKAGLDPEKPPRTWAEVQKAADKLFDAGSKCPYTTSWPAWVHIDNLSAWNGVEVADAKGTLVFNGLPQVKHTALLTTWAKARFFVYFGRRDEADRRFAEGECGMLTSSSSLFGALHESRKVDTGVSPLPYHDDIQGAPQQTLAGGASLWAAGGRKPAEYKGIAQFVRFLMEPSLQVEFTAASGFLPMTAAARAAAGSKLLQADVAGLNIAYRQLQGPAALRTIRVSEIEKVRIIVEEELEAAWSGKTPAKEALDIAVQRGNLVMNKVPAAAAKAPARKK</sequence>
<dbReference type="EMBL" id="JFAX01000002">
    <property type="protein sequence ID" value="EXI69425.1"/>
    <property type="molecule type" value="Genomic_DNA"/>
</dbReference>
<dbReference type="AlphaFoldDB" id="A0A011NXS3"/>
<reference evidence="8" key="1">
    <citation type="submission" date="2014-02" db="EMBL/GenBank/DDBJ databases">
        <title>Expanding our view of genomic diversity in Candidatus Accumulibacter clades.</title>
        <authorList>
            <person name="Skennerton C.T."/>
            <person name="Barr J.J."/>
            <person name="Slater F.R."/>
            <person name="Bond P.L."/>
            <person name="Tyson G.W."/>
        </authorList>
    </citation>
    <scope>NUCLEOTIDE SEQUENCE [LARGE SCALE GENOMIC DNA]</scope>
</reference>
<keyword evidence="9" id="KW-1185">Reference proteome</keyword>
<evidence type="ECO:0000256" key="5">
    <source>
        <dbReference type="ARBA" id="ARBA00022448"/>
    </source>
</evidence>
<comment type="caution">
    <text evidence="8">The sequence shown here is derived from an EMBL/GenBank/DDBJ whole genome shotgun (WGS) entry which is preliminary data.</text>
</comment>
<comment type="similarity">
    <text evidence="2">Belongs to the bacterial solute-binding protein 1 family.</text>
</comment>
<evidence type="ECO:0000256" key="4">
    <source>
        <dbReference type="ARBA" id="ARBA00017470"/>
    </source>
</evidence>
<evidence type="ECO:0000256" key="1">
    <source>
        <dbReference type="ARBA" id="ARBA00004418"/>
    </source>
</evidence>
<dbReference type="GO" id="GO:0042597">
    <property type="term" value="C:periplasmic space"/>
    <property type="evidence" value="ECO:0007669"/>
    <property type="project" value="UniProtKB-SubCell"/>
</dbReference>
<proteinExistence type="inferred from homology"/>
<keyword evidence="6 7" id="KW-0732">Signal</keyword>
<organism evidence="8 9">
    <name type="scientific">Candidatus Accumulibacter adjunctus</name>
    <dbReference type="NCBI Taxonomy" id="1454001"/>
    <lineage>
        <taxon>Bacteria</taxon>
        <taxon>Pseudomonadati</taxon>
        <taxon>Pseudomonadota</taxon>
        <taxon>Betaproteobacteria</taxon>
        <taxon>Candidatus Accumulibacter</taxon>
    </lineage>
</organism>
<evidence type="ECO:0000313" key="9">
    <source>
        <dbReference type="Proteomes" id="UP000020218"/>
    </source>
</evidence>
<dbReference type="InterPro" id="IPR006059">
    <property type="entry name" value="SBP"/>
</dbReference>
<evidence type="ECO:0000256" key="7">
    <source>
        <dbReference type="SAM" id="SignalP"/>
    </source>
</evidence>
<dbReference type="Pfam" id="PF13416">
    <property type="entry name" value="SBP_bac_8"/>
    <property type="match status" value="1"/>
</dbReference>
<gene>
    <name evidence="8" type="primary">ugpB</name>
    <name evidence="8" type="ORF">AW08_00637</name>
</gene>
<dbReference type="PANTHER" id="PTHR43649:SF31">
    <property type="entry name" value="SN-GLYCEROL-3-PHOSPHATE-BINDING PERIPLASMIC PROTEIN UGPB"/>
    <property type="match status" value="1"/>
</dbReference>
<keyword evidence="5" id="KW-0813">Transport</keyword>
<evidence type="ECO:0000313" key="8">
    <source>
        <dbReference type="EMBL" id="EXI69425.1"/>
    </source>
</evidence>
<protein>
    <recommendedName>
        <fullName evidence="4">sn-glycerol-3-phosphate-binding periplasmic protein UgpB</fullName>
    </recommendedName>
</protein>
<dbReference type="PANTHER" id="PTHR43649">
    <property type="entry name" value="ARABINOSE-BINDING PROTEIN-RELATED"/>
    <property type="match status" value="1"/>
</dbReference>
<evidence type="ECO:0000256" key="6">
    <source>
        <dbReference type="ARBA" id="ARBA00022729"/>
    </source>
</evidence>
<evidence type="ECO:0000256" key="3">
    <source>
        <dbReference type="ARBA" id="ARBA00011557"/>
    </source>
</evidence>